<dbReference type="InterPro" id="IPR000644">
    <property type="entry name" value="CBS_dom"/>
</dbReference>
<dbReference type="PANTHER" id="PTHR43080">
    <property type="entry name" value="CBS DOMAIN-CONTAINING PROTEIN CBSX3, MITOCHONDRIAL"/>
    <property type="match status" value="1"/>
</dbReference>
<reference evidence="4 5" key="1">
    <citation type="submission" date="2019-07" db="EMBL/GenBank/DDBJ databases">
        <title>Whole genome shotgun sequence of Myxococcus virescens NBRC 100334.</title>
        <authorList>
            <person name="Hosoyama A."/>
            <person name="Uohara A."/>
            <person name="Ohji S."/>
            <person name="Ichikawa N."/>
        </authorList>
    </citation>
    <scope>NUCLEOTIDE SEQUENCE [LARGE SCALE GENOMIC DNA]</scope>
    <source>
        <strain evidence="4 5">NBRC 100334</strain>
    </source>
</reference>
<dbReference type="RefSeq" id="WP_237079351.1">
    <property type="nucleotide sequence ID" value="NZ_BJVY01000027.1"/>
</dbReference>
<evidence type="ECO:0000313" key="4">
    <source>
        <dbReference type="EMBL" id="GEL72725.1"/>
    </source>
</evidence>
<evidence type="ECO:0000313" key="5">
    <source>
        <dbReference type="Proteomes" id="UP000321224"/>
    </source>
</evidence>
<evidence type="ECO:0000259" key="3">
    <source>
        <dbReference type="PROSITE" id="PS51371"/>
    </source>
</evidence>
<dbReference type="Gene3D" id="3.10.580.10">
    <property type="entry name" value="CBS-domain"/>
    <property type="match status" value="1"/>
</dbReference>
<dbReference type="Proteomes" id="UP000321224">
    <property type="component" value="Unassembled WGS sequence"/>
</dbReference>
<accession>A0A511HGW9</accession>
<dbReference type="PANTHER" id="PTHR43080:SF2">
    <property type="entry name" value="CBS DOMAIN-CONTAINING PROTEIN"/>
    <property type="match status" value="1"/>
</dbReference>
<feature type="domain" description="CBS" evidence="3">
    <location>
        <begin position="79"/>
        <end position="138"/>
    </location>
</feature>
<protein>
    <submittedName>
        <fullName evidence="4">CBS domain-containing protein</fullName>
    </submittedName>
</protein>
<dbReference type="SUPFAM" id="SSF54631">
    <property type="entry name" value="CBS-domain pair"/>
    <property type="match status" value="1"/>
</dbReference>
<feature type="domain" description="CBS" evidence="3">
    <location>
        <begin position="14"/>
        <end position="73"/>
    </location>
</feature>
<gene>
    <name evidence="4" type="ORF">MVI01_45090</name>
</gene>
<dbReference type="EMBL" id="BJVY01000027">
    <property type="protein sequence ID" value="GEL72725.1"/>
    <property type="molecule type" value="Genomic_DNA"/>
</dbReference>
<dbReference type="SMART" id="SM00116">
    <property type="entry name" value="CBS"/>
    <property type="match status" value="2"/>
</dbReference>
<dbReference type="InterPro" id="IPR051257">
    <property type="entry name" value="Diverse_CBS-Domain"/>
</dbReference>
<keyword evidence="1 2" id="KW-0129">CBS domain</keyword>
<proteinExistence type="predicted"/>
<dbReference type="Pfam" id="PF00571">
    <property type="entry name" value="CBS"/>
    <property type="match status" value="2"/>
</dbReference>
<evidence type="ECO:0000256" key="2">
    <source>
        <dbReference type="PROSITE-ProRule" id="PRU00703"/>
    </source>
</evidence>
<dbReference type="InterPro" id="IPR046342">
    <property type="entry name" value="CBS_dom_sf"/>
</dbReference>
<dbReference type="AlphaFoldDB" id="A0A511HGW9"/>
<comment type="caution">
    <text evidence="4">The sequence shown here is derived from an EMBL/GenBank/DDBJ whole genome shotgun (WGS) entry which is preliminary data.</text>
</comment>
<dbReference type="PROSITE" id="PS51371">
    <property type="entry name" value="CBS"/>
    <property type="match status" value="2"/>
</dbReference>
<sequence length="145" mass="15849">MQSEERAMRIGELMTKNLETIEAGEPIRAAALRMRTCNIGSLPVLEGGQLVGMLTDRDIAVRSAALGQDPNTTPVREVMTATVITCDVDATLEVAEQVMEEKMVRRLVVVDGERRPVGLLSLDDLATVPEEVLHAGEVLERLQQV</sequence>
<name>A0A511HGW9_9BACT</name>
<evidence type="ECO:0000256" key="1">
    <source>
        <dbReference type="ARBA" id="ARBA00023122"/>
    </source>
</evidence>
<organism evidence="4 5">
    <name type="scientific">Myxococcus virescens</name>
    <dbReference type="NCBI Taxonomy" id="83456"/>
    <lineage>
        <taxon>Bacteria</taxon>
        <taxon>Pseudomonadati</taxon>
        <taxon>Myxococcota</taxon>
        <taxon>Myxococcia</taxon>
        <taxon>Myxococcales</taxon>
        <taxon>Cystobacterineae</taxon>
        <taxon>Myxococcaceae</taxon>
        <taxon>Myxococcus</taxon>
    </lineage>
</organism>
<dbReference type="CDD" id="cd04622">
    <property type="entry name" value="CBS_pair_HRP1_like"/>
    <property type="match status" value="1"/>
</dbReference>